<accession>A0A9Q0FHR9</accession>
<comment type="caution">
    <text evidence="1">The sequence shown here is derived from an EMBL/GenBank/DDBJ whole genome shotgun (WGS) entry which is preliminary data.</text>
</comment>
<reference evidence="1" key="1">
    <citation type="submission" date="2022-02" db="EMBL/GenBank/DDBJ databases">
        <authorList>
            <person name="Henning P.M."/>
            <person name="McCubbin A.G."/>
            <person name="Shore J.S."/>
        </authorList>
    </citation>
    <scope>NUCLEOTIDE SEQUENCE</scope>
    <source>
        <strain evidence="1">F60SS</strain>
        <tissue evidence="1">Leaves</tissue>
    </source>
</reference>
<keyword evidence="2" id="KW-1185">Reference proteome</keyword>
<gene>
    <name evidence="1" type="ORF">Tsubulata_008366</name>
</gene>
<name>A0A9Q0FHR9_9ROSI</name>
<sequence>MELLDQRIPPPRNRVANGLACITRIGLACLNVNPISRPTMRQVFLELIPRRPPLAGAYLGGANCGHGPP</sequence>
<reference evidence="1" key="2">
    <citation type="journal article" date="2023" name="Plants (Basel)">
        <title>Annotation of the Turnera subulata (Passifloraceae) Draft Genome Reveals the S-Locus Evolved after the Divergence of Turneroideae from Passifloroideae in a Stepwise Manner.</title>
        <authorList>
            <person name="Henning P.M."/>
            <person name="Roalson E.H."/>
            <person name="Mir W."/>
            <person name="McCubbin A.G."/>
            <person name="Shore J.S."/>
        </authorList>
    </citation>
    <scope>NUCLEOTIDE SEQUENCE</scope>
    <source>
        <strain evidence="1">F60SS</strain>
    </source>
</reference>
<evidence type="ECO:0000313" key="2">
    <source>
        <dbReference type="Proteomes" id="UP001141552"/>
    </source>
</evidence>
<dbReference type="Proteomes" id="UP001141552">
    <property type="component" value="Unassembled WGS sequence"/>
</dbReference>
<proteinExistence type="predicted"/>
<dbReference type="EMBL" id="JAKUCV010005304">
    <property type="protein sequence ID" value="KAJ4831708.1"/>
    <property type="molecule type" value="Genomic_DNA"/>
</dbReference>
<protein>
    <recommendedName>
        <fullName evidence="3">Serine-threonine/tyrosine-protein kinase catalytic domain-containing protein</fullName>
    </recommendedName>
</protein>
<dbReference type="AlphaFoldDB" id="A0A9Q0FHR9"/>
<organism evidence="1 2">
    <name type="scientific">Turnera subulata</name>
    <dbReference type="NCBI Taxonomy" id="218843"/>
    <lineage>
        <taxon>Eukaryota</taxon>
        <taxon>Viridiplantae</taxon>
        <taxon>Streptophyta</taxon>
        <taxon>Embryophyta</taxon>
        <taxon>Tracheophyta</taxon>
        <taxon>Spermatophyta</taxon>
        <taxon>Magnoliopsida</taxon>
        <taxon>eudicotyledons</taxon>
        <taxon>Gunneridae</taxon>
        <taxon>Pentapetalae</taxon>
        <taxon>rosids</taxon>
        <taxon>fabids</taxon>
        <taxon>Malpighiales</taxon>
        <taxon>Passifloraceae</taxon>
        <taxon>Turnera</taxon>
    </lineage>
</organism>
<evidence type="ECO:0008006" key="3">
    <source>
        <dbReference type="Google" id="ProtNLM"/>
    </source>
</evidence>
<evidence type="ECO:0000313" key="1">
    <source>
        <dbReference type="EMBL" id="KAJ4831708.1"/>
    </source>
</evidence>
<dbReference type="OrthoDB" id="676979at2759"/>